<sequence length="295" mass="32435">MDHERMQFWEGSTKLKKAVDDLERLDDTRQKVEAPSTELDDVIYEFQHLAEVDNFNRVGADVVPKFASKEKIVCEMVLQPHHLNSKGTLHGGQTATLTDIITARAVGVSVKDQGMASVELAVSYMLPVKAGDTLQITATVLKIGRNIAFTECEFRRKSDGKLAAKGKHTLAFLPGQPAVSVNGKLQQSPPTLCAQSFVSGSPITVRSFCLCAHSNLTFSRTMAVLCVEKGLRVWKSDESATGALFERSAATRYNPSLVCLFNYFNGTEEAELCEKRWATPRRLIKAAPGTTRQGI</sequence>
<dbReference type="InterPro" id="IPR003736">
    <property type="entry name" value="PAAI_dom"/>
</dbReference>
<dbReference type="EMBL" id="CAJGYM010000007">
    <property type="protein sequence ID" value="CAD6187934.1"/>
    <property type="molecule type" value="Genomic_DNA"/>
</dbReference>
<dbReference type="InterPro" id="IPR039298">
    <property type="entry name" value="ACOT13"/>
</dbReference>
<dbReference type="SUPFAM" id="SSF54637">
    <property type="entry name" value="Thioesterase/thiol ester dehydrase-isomerase"/>
    <property type="match status" value="1"/>
</dbReference>
<evidence type="ECO:0000313" key="5">
    <source>
        <dbReference type="Proteomes" id="UP000835052"/>
    </source>
</evidence>
<dbReference type="InterPro" id="IPR029069">
    <property type="entry name" value="HotDog_dom_sf"/>
</dbReference>
<dbReference type="Pfam" id="PF03061">
    <property type="entry name" value="4HBT"/>
    <property type="match status" value="1"/>
</dbReference>
<dbReference type="PANTHER" id="PTHR21660">
    <property type="entry name" value="THIOESTERASE SUPERFAMILY MEMBER-RELATED"/>
    <property type="match status" value="1"/>
</dbReference>
<protein>
    <recommendedName>
        <fullName evidence="3">Thioesterase domain-containing protein</fullName>
    </recommendedName>
</protein>
<proteinExistence type="inferred from homology"/>
<reference evidence="4" key="1">
    <citation type="submission" date="2020-10" db="EMBL/GenBank/DDBJ databases">
        <authorList>
            <person name="Kikuchi T."/>
        </authorList>
    </citation>
    <scope>NUCLEOTIDE SEQUENCE</scope>
    <source>
        <strain evidence="4">NKZ352</strain>
    </source>
</reference>
<evidence type="ECO:0000259" key="3">
    <source>
        <dbReference type="Pfam" id="PF03061"/>
    </source>
</evidence>
<name>A0A8S1GY67_9PELO</name>
<evidence type="ECO:0000256" key="1">
    <source>
        <dbReference type="ARBA" id="ARBA00008324"/>
    </source>
</evidence>
<dbReference type="NCBIfam" id="TIGR00369">
    <property type="entry name" value="unchar_dom_1"/>
    <property type="match status" value="1"/>
</dbReference>
<dbReference type="PANTHER" id="PTHR21660:SF1">
    <property type="entry name" value="ACYL-COENZYME A THIOESTERASE 13"/>
    <property type="match status" value="1"/>
</dbReference>
<accession>A0A8S1GY67</accession>
<dbReference type="OrthoDB" id="46529at2759"/>
<comment type="similarity">
    <text evidence="1">Belongs to the thioesterase PaaI family.</text>
</comment>
<dbReference type="AlphaFoldDB" id="A0A8S1GY67"/>
<gene>
    <name evidence="4" type="ORF">CAUJ_LOCUS3853</name>
</gene>
<organism evidence="4 5">
    <name type="scientific">Caenorhabditis auriculariae</name>
    <dbReference type="NCBI Taxonomy" id="2777116"/>
    <lineage>
        <taxon>Eukaryota</taxon>
        <taxon>Metazoa</taxon>
        <taxon>Ecdysozoa</taxon>
        <taxon>Nematoda</taxon>
        <taxon>Chromadorea</taxon>
        <taxon>Rhabditida</taxon>
        <taxon>Rhabditina</taxon>
        <taxon>Rhabditomorpha</taxon>
        <taxon>Rhabditoidea</taxon>
        <taxon>Rhabditidae</taxon>
        <taxon>Peloderinae</taxon>
        <taxon>Caenorhabditis</taxon>
    </lineage>
</organism>
<dbReference type="GO" id="GO:0047617">
    <property type="term" value="F:fatty acyl-CoA hydrolase activity"/>
    <property type="evidence" value="ECO:0007669"/>
    <property type="project" value="InterPro"/>
</dbReference>
<evidence type="ECO:0000256" key="2">
    <source>
        <dbReference type="ARBA" id="ARBA00022801"/>
    </source>
</evidence>
<dbReference type="Proteomes" id="UP000835052">
    <property type="component" value="Unassembled WGS sequence"/>
</dbReference>
<comment type="caution">
    <text evidence="4">The sequence shown here is derived from an EMBL/GenBank/DDBJ whole genome shotgun (WGS) entry which is preliminary data.</text>
</comment>
<dbReference type="InterPro" id="IPR006683">
    <property type="entry name" value="Thioestr_dom"/>
</dbReference>
<keyword evidence="2" id="KW-0378">Hydrolase</keyword>
<dbReference type="FunFam" id="3.10.129.10:FF:000088">
    <property type="entry name" value="Putative esterase F42H10.6"/>
    <property type="match status" value="1"/>
</dbReference>
<feature type="domain" description="Thioesterase" evidence="3">
    <location>
        <begin position="87"/>
        <end position="162"/>
    </location>
</feature>
<dbReference type="CDD" id="cd03443">
    <property type="entry name" value="PaaI_thioesterase"/>
    <property type="match status" value="1"/>
</dbReference>
<evidence type="ECO:0000313" key="4">
    <source>
        <dbReference type="EMBL" id="CAD6187934.1"/>
    </source>
</evidence>
<keyword evidence="5" id="KW-1185">Reference proteome</keyword>
<dbReference type="Gene3D" id="3.10.129.10">
    <property type="entry name" value="Hotdog Thioesterase"/>
    <property type="match status" value="1"/>
</dbReference>